<feature type="transmembrane region" description="Helical" evidence="1">
    <location>
        <begin position="44"/>
        <end position="65"/>
    </location>
</feature>
<dbReference type="EMBL" id="JAJNOC010000002">
    <property type="protein sequence ID" value="MCD2516476.1"/>
    <property type="molecule type" value="Genomic_DNA"/>
</dbReference>
<evidence type="ECO:0000313" key="3">
    <source>
        <dbReference type="Proteomes" id="UP001179361"/>
    </source>
</evidence>
<dbReference type="Proteomes" id="UP001179361">
    <property type="component" value="Unassembled WGS sequence"/>
</dbReference>
<name>A0ABS8Q407_9BURK</name>
<keyword evidence="1" id="KW-0812">Transmembrane</keyword>
<proteinExistence type="predicted"/>
<organism evidence="2 3">
    <name type="scientific">Massilia phyllostachyos</name>
    <dbReference type="NCBI Taxonomy" id="2898585"/>
    <lineage>
        <taxon>Bacteria</taxon>
        <taxon>Pseudomonadati</taxon>
        <taxon>Pseudomonadota</taxon>
        <taxon>Betaproteobacteria</taxon>
        <taxon>Burkholderiales</taxon>
        <taxon>Oxalobacteraceae</taxon>
        <taxon>Telluria group</taxon>
        <taxon>Massilia</taxon>
    </lineage>
</organism>
<accession>A0ABS8Q407</accession>
<sequence>MKVLLILATLFVFVSMLLNAARRKGKLNEHANRAVAGLASSMRIFVYGLLFFVGIVCVAVAWQSLKSGA</sequence>
<comment type="caution">
    <text evidence="2">The sequence shown here is derived from an EMBL/GenBank/DDBJ whole genome shotgun (WGS) entry which is preliminary data.</text>
</comment>
<keyword evidence="1" id="KW-0472">Membrane</keyword>
<gene>
    <name evidence="2" type="ORF">LQ564_09145</name>
</gene>
<reference evidence="2" key="1">
    <citation type="submission" date="2021-11" db="EMBL/GenBank/DDBJ databases">
        <title>The complete genome of Massilia sp sp. G4R7.</title>
        <authorList>
            <person name="Liu L."/>
            <person name="Yue J."/>
            <person name="Yuan J."/>
            <person name="Yang F."/>
            <person name="Li L."/>
        </authorList>
    </citation>
    <scope>NUCLEOTIDE SEQUENCE</scope>
    <source>
        <strain evidence="2">G4R7</strain>
    </source>
</reference>
<evidence type="ECO:0000313" key="2">
    <source>
        <dbReference type="EMBL" id="MCD2516476.1"/>
    </source>
</evidence>
<dbReference type="RefSeq" id="WP_231057792.1">
    <property type="nucleotide sequence ID" value="NZ_JAJNOC010000002.1"/>
</dbReference>
<protein>
    <recommendedName>
        <fullName evidence="4">DUF2909 family protein</fullName>
    </recommendedName>
</protein>
<keyword evidence="1" id="KW-1133">Transmembrane helix</keyword>
<keyword evidence="3" id="KW-1185">Reference proteome</keyword>
<evidence type="ECO:0008006" key="4">
    <source>
        <dbReference type="Google" id="ProtNLM"/>
    </source>
</evidence>
<evidence type="ECO:0000256" key="1">
    <source>
        <dbReference type="SAM" id="Phobius"/>
    </source>
</evidence>